<keyword evidence="4 6" id="KW-1015">Disulfide bond</keyword>
<dbReference type="CDD" id="cd00054">
    <property type="entry name" value="EGF_CA"/>
    <property type="match status" value="2"/>
</dbReference>
<dbReference type="PROSITE" id="PS01186">
    <property type="entry name" value="EGF_2"/>
    <property type="match status" value="2"/>
</dbReference>
<feature type="disulfide bond" evidence="6">
    <location>
        <begin position="8"/>
        <end position="25"/>
    </location>
</feature>
<keyword evidence="1 6" id="KW-0245">EGF-like domain</keyword>
<dbReference type="Proteomes" id="UP000014760">
    <property type="component" value="Unassembled WGS sequence"/>
</dbReference>
<evidence type="ECO:0000313" key="9">
    <source>
        <dbReference type="EnsemblMetazoa" id="CapteP100956"/>
    </source>
</evidence>
<proteinExistence type="predicted"/>
<dbReference type="EMBL" id="AMQN01038471">
    <property type="status" value="NOT_ANNOTATED_CDS"/>
    <property type="molecule type" value="Genomic_DNA"/>
</dbReference>
<keyword evidence="2" id="KW-0732">Signal</keyword>
<keyword evidence="3" id="KW-0677">Repeat</keyword>
<evidence type="ECO:0000259" key="7">
    <source>
        <dbReference type="PROSITE" id="PS50026"/>
    </source>
</evidence>
<evidence type="ECO:0000256" key="2">
    <source>
        <dbReference type="ARBA" id="ARBA00022729"/>
    </source>
</evidence>
<evidence type="ECO:0000256" key="5">
    <source>
        <dbReference type="ARBA" id="ARBA00023180"/>
    </source>
</evidence>
<dbReference type="Gene3D" id="2.10.25.10">
    <property type="entry name" value="Laminin"/>
    <property type="match status" value="2"/>
</dbReference>
<dbReference type="FunFam" id="2.10.25.10:FF:000173">
    <property type="entry name" value="Neurogenic locus notch protein 2"/>
    <property type="match status" value="2"/>
</dbReference>
<feature type="non-terminal residue" evidence="8">
    <location>
        <position position="1"/>
    </location>
</feature>
<feature type="disulfide bond" evidence="6">
    <location>
        <begin position="47"/>
        <end position="64"/>
    </location>
</feature>
<accession>R7V8I4</accession>
<dbReference type="SUPFAM" id="SSF57196">
    <property type="entry name" value="EGF/Laminin"/>
    <property type="match status" value="2"/>
</dbReference>
<dbReference type="SMART" id="SM00179">
    <property type="entry name" value="EGF_CA"/>
    <property type="match status" value="2"/>
</dbReference>
<reference evidence="8 10" key="2">
    <citation type="journal article" date="2013" name="Nature">
        <title>Insights into bilaterian evolution from three spiralian genomes.</title>
        <authorList>
            <person name="Simakov O."/>
            <person name="Marletaz F."/>
            <person name="Cho S.J."/>
            <person name="Edsinger-Gonzales E."/>
            <person name="Havlak P."/>
            <person name="Hellsten U."/>
            <person name="Kuo D.H."/>
            <person name="Larsson T."/>
            <person name="Lv J."/>
            <person name="Arendt D."/>
            <person name="Savage R."/>
            <person name="Osoegawa K."/>
            <person name="de Jong P."/>
            <person name="Grimwood J."/>
            <person name="Chapman J.A."/>
            <person name="Shapiro H."/>
            <person name="Aerts A."/>
            <person name="Otillar R.P."/>
            <person name="Terry A.Y."/>
            <person name="Boore J.L."/>
            <person name="Grigoriev I.V."/>
            <person name="Lindberg D.R."/>
            <person name="Seaver E.C."/>
            <person name="Weisblat D.A."/>
            <person name="Putnam N.H."/>
            <person name="Rokhsar D.S."/>
        </authorList>
    </citation>
    <scope>NUCLEOTIDE SEQUENCE</scope>
    <source>
        <strain evidence="8 10">I ESC-2004</strain>
    </source>
</reference>
<dbReference type="AlphaFoldDB" id="R7V8I4"/>
<dbReference type="HOGENOM" id="CLU_004826_11_2_1"/>
<dbReference type="SMART" id="SM00181">
    <property type="entry name" value="EGF"/>
    <property type="match status" value="2"/>
</dbReference>
<dbReference type="EnsemblMetazoa" id="CapteT100956">
    <property type="protein sequence ID" value="CapteP100956"/>
    <property type="gene ID" value="CapteG100956"/>
</dbReference>
<dbReference type="OMA" id="TESDCET"/>
<dbReference type="PRINTS" id="PR00010">
    <property type="entry name" value="EGFBLOOD"/>
</dbReference>
<dbReference type="PROSITE" id="PS50026">
    <property type="entry name" value="EGF_3"/>
    <property type="match status" value="2"/>
</dbReference>
<dbReference type="PROSITE" id="PS00022">
    <property type="entry name" value="EGF_1"/>
    <property type="match status" value="2"/>
</dbReference>
<evidence type="ECO:0000256" key="3">
    <source>
        <dbReference type="ARBA" id="ARBA00022737"/>
    </source>
</evidence>
<dbReference type="InterPro" id="IPR000742">
    <property type="entry name" value="EGF"/>
</dbReference>
<feature type="domain" description="EGF-like" evidence="7">
    <location>
        <begin position="38"/>
        <end position="76"/>
    </location>
</feature>
<dbReference type="InterPro" id="IPR051022">
    <property type="entry name" value="Notch_Cell-Fate_Det"/>
</dbReference>
<dbReference type="OrthoDB" id="5953235at2759"/>
<evidence type="ECO:0000313" key="8">
    <source>
        <dbReference type="EMBL" id="ELU14812.1"/>
    </source>
</evidence>
<sequence length="80" mass="8605">DFCNPNPCKNGATCYNDDNENGYSCTCSPGWQGDDCGDPDFCSLNPCKNGATCYNDDNENGYSCTCSPGWQGDDCGGRYI</sequence>
<evidence type="ECO:0000313" key="10">
    <source>
        <dbReference type="Proteomes" id="UP000014760"/>
    </source>
</evidence>
<comment type="caution">
    <text evidence="6">Lacks conserved residue(s) required for the propagation of feature annotation.</text>
</comment>
<gene>
    <name evidence="8" type="ORF">CAPTEDRAFT_100956</name>
</gene>
<dbReference type="EMBL" id="KB294269">
    <property type="protein sequence ID" value="ELU14812.1"/>
    <property type="molecule type" value="Genomic_DNA"/>
</dbReference>
<keyword evidence="5" id="KW-0325">Glycoprotein</keyword>
<feature type="domain" description="EGF-like" evidence="7">
    <location>
        <begin position="1"/>
        <end position="37"/>
    </location>
</feature>
<name>R7V8I4_CAPTE</name>
<dbReference type="InterPro" id="IPR001881">
    <property type="entry name" value="EGF-like_Ca-bd_dom"/>
</dbReference>
<feature type="disulfide bond" evidence="6">
    <location>
        <begin position="66"/>
        <end position="75"/>
    </location>
</feature>
<keyword evidence="10" id="KW-1185">Reference proteome</keyword>
<dbReference type="Pfam" id="PF00008">
    <property type="entry name" value="EGF"/>
    <property type="match status" value="2"/>
</dbReference>
<reference evidence="10" key="1">
    <citation type="submission" date="2012-12" db="EMBL/GenBank/DDBJ databases">
        <authorList>
            <person name="Hellsten U."/>
            <person name="Grimwood J."/>
            <person name="Chapman J.A."/>
            <person name="Shapiro H."/>
            <person name="Aerts A."/>
            <person name="Otillar R.P."/>
            <person name="Terry A.Y."/>
            <person name="Boore J.L."/>
            <person name="Simakov O."/>
            <person name="Marletaz F."/>
            <person name="Cho S.-J."/>
            <person name="Edsinger-Gonzales E."/>
            <person name="Havlak P."/>
            <person name="Kuo D.-H."/>
            <person name="Larsson T."/>
            <person name="Lv J."/>
            <person name="Arendt D."/>
            <person name="Savage R."/>
            <person name="Osoegawa K."/>
            <person name="de Jong P."/>
            <person name="Lindberg D.R."/>
            <person name="Seaver E.C."/>
            <person name="Weisblat D.A."/>
            <person name="Putnam N.H."/>
            <person name="Grigoriev I.V."/>
            <person name="Rokhsar D.S."/>
        </authorList>
    </citation>
    <scope>NUCLEOTIDE SEQUENCE</scope>
    <source>
        <strain evidence="10">I ESC-2004</strain>
    </source>
</reference>
<evidence type="ECO:0000256" key="4">
    <source>
        <dbReference type="ARBA" id="ARBA00023157"/>
    </source>
</evidence>
<reference evidence="9" key="3">
    <citation type="submission" date="2015-06" db="UniProtKB">
        <authorList>
            <consortium name="EnsemblMetazoa"/>
        </authorList>
    </citation>
    <scope>IDENTIFICATION</scope>
</reference>
<dbReference type="GO" id="GO:0005509">
    <property type="term" value="F:calcium ion binding"/>
    <property type="evidence" value="ECO:0007669"/>
    <property type="project" value="InterPro"/>
</dbReference>
<evidence type="ECO:0000256" key="1">
    <source>
        <dbReference type="ARBA" id="ARBA00022536"/>
    </source>
</evidence>
<evidence type="ECO:0000256" key="6">
    <source>
        <dbReference type="PROSITE-ProRule" id="PRU00076"/>
    </source>
</evidence>
<feature type="disulfide bond" evidence="6">
    <location>
        <begin position="27"/>
        <end position="36"/>
    </location>
</feature>
<dbReference type="PANTHER" id="PTHR24049">
    <property type="entry name" value="CRUMBS FAMILY MEMBER"/>
    <property type="match status" value="1"/>
</dbReference>
<dbReference type="STRING" id="283909.R7V8I4"/>
<organism evidence="8">
    <name type="scientific">Capitella teleta</name>
    <name type="common">Polychaete worm</name>
    <dbReference type="NCBI Taxonomy" id="283909"/>
    <lineage>
        <taxon>Eukaryota</taxon>
        <taxon>Metazoa</taxon>
        <taxon>Spiralia</taxon>
        <taxon>Lophotrochozoa</taxon>
        <taxon>Annelida</taxon>
        <taxon>Polychaeta</taxon>
        <taxon>Sedentaria</taxon>
        <taxon>Scolecida</taxon>
        <taxon>Capitellidae</taxon>
        <taxon>Capitella</taxon>
    </lineage>
</organism>
<protein>
    <recommendedName>
        <fullName evidence="7">EGF-like domain-containing protein</fullName>
    </recommendedName>
</protein>